<evidence type="ECO:0000313" key="10">
    <source>
        <dbReference type="EMBL" id="OVA14071.1"/>
    </source>
</evidence>
<dbReference type="InterPro" id="IPR046956">
    <property type="entry name" value="RLP23-like"/>
</dbReference>
<dbReference type="GO" id="GO:0016020">
    <property type="term" value="C:membrane"/>
    <property type="evidence" value="ECO:0007669"/>
    <property type="project" value="UniProtKB-SubCell"/>
</dbReference>
<keyword evidence="3" id="KW-0812">Transmembrane</keyword>
<reference evidence="10 11" key="1">
    <citation type="journal article" date="2017" name="Mol. Plant">
        <title>The Genome of Medicinal Plant Macleaya cordata Provides New Insights into Benzylisoquinoline Alkaloids Metabolism.</title>
        <authorList>
            <person name="Liu X."/>
            <person name="Liu Y."/>
            <person name="Huang P."/>
            <person name="Ma Y."/>
            <person name="Qing Z."/>
            <person name="Tang Q."/>
            <person name="Cao H."/>
            <person name="Cheng P."/>
            <person name="Zheng Y."/>
            <person name="Yuan Z."/>
            <person name="Zhou Y."/>
            <person name="Liu J."/>
            <person name="Tang Z."/>
            <person name="Zhuo Y."/>
            <person name="Zhang Y."/>
            <person name="Yu L."/>
            <person name="Huang J."/>
            <person name="Yang P."/>
            <person name="Peng Q."/>
            <person name="Zhang J."/>
            <person name="Jiang W."/>
            <person name="Zhang Z."/>
            <person name="Lin K."/>
            <person name="Ro D.K."/>
            <person name="Chen X."/>
            <person name="Xiong X."/>
            <person name="Shang Y."/>
            <person name="Huang S."/>
            <person name="Zeng J."/>
        </authorList>
    </citation>
    <scope>NUCLEOTIDE SEQUENCE [LARGE SCALE GENOMIC DNA]</scope>
    <source>
        <strain evidence="11">cv. BLH2017</strain>
        <tissue evidence="10">Root</tissue>
    </source>
</reference>
<dbReference type="OMA" id="HIENISW"/>
<evidence type="ECO:0000256" key="3">
    <source>
        <dbReference type="ARBA" id="ARBA00022692"/>
    </source>
</evidence>
<keyword evidence="7" id="KW-0472">Membrane</keyword>
<gene>
    <name evidence="10" type="ORF">BVC80_1787g152</name>
</gene>
<evidence type="ECO:0000256" key="8">
    <source>
        <dbReference type="ARBA" id="ARBA00023180"/>
    </source>
</evidence>
<evidence type="ECO:0000256" key="2">
    <source>
        <dbReference type="ARBA" id="ARBA00022614"/>
    </source>
</evidence>
<dbReference type="PANTHER" id="PTHR48063:SF98">
    <property type="entry name" value="LRR RECEPTOR-LIKE SERINE_THREONINE-PROTEIN KINASE FLS2"/>
    <property type="match status" value="1"/>
</dbReference>
<dbReference type="PANTHER" id="PTHR48063">
    <property type="entry name" value="LRR RECEPTOR-LIKE KINASE"/>
    <property type="match status" value="1"/>
</dbReference>
<dbReference type="STRING" id="56857.A0A200QUD0"/>
<dbReference type="FunFam" id="3.80.10.10:FF:000129">
    <property type="entry name" value="Leucine-rich repeat receptor-like kinase"/>
    <property type="match status" value="1"/>
</dbReference>
<evidence type="ECO:0000256" key="6">
    <source>
        <dbReference type="ARBA" id="ARBA00022989"/>
    </source>
</evidence>
<dbReference type="InterPro" id="IPR032675">
    <property type="entry name" value="LRR_dom_sf"/>
</dbReference>
<organism evidence="10 11">
    <name type="scientific">Macleaya cordata</name>
    <name type="common">Five-seeded plume-poppy</name>
    <name type="synonym">Bocconia cordata</name>
    <dbReference type="NCBI Taxonomy" id="56857"/>
    <lineage>
        <taxon>Eukaryota</taxon>
        <taxon>Viridiplantae</taxon>
        <taxon>Streptophyta</taxon>
        <taxon>Embryophyta</taxon>
        <taxon>Tracheophyta</taxon>
        <taxon>Spermatophyta</taxon>
        <taxon>Magnoliopsida</taxon>
        <taxon>Ranunculales</taxon>
        <taxon>Papaveraceae</taxon>
        <taxon>Papaveroideae</taxon>
        <taxon>Macleaya</taxon>
    </lineage>
</organism>
<sequence length="261" mass="29307">MEEMTRSVVLISFLGVLLVIQNIIKFSFGSSTVNIFCNERERQALLTFKQHLQDPCNHLSSWDDDTAAGDCCRWNGVVCNNKTHDQSVVVTQLQLGRLGLRGELNPSLLELKHLNYLDLSLNDFNISIPPFLGSLHKLRFLDLAGDGNFVGMIPSQLGNLSSLRHLDMFGSELLNAGDDLEWLSHLSSLEYLDLSYVNLSKASSSSSSSSNWLHSINMLPSLLELHLSQCDLRSIPSDFSLAYLIYLTIIFRNQFQKLLVT</sequence>
<dbReference type="Proteomes" id="UP000195402">
    <property type="component" value="Unassembled WGS sequence"/>
</dbReference>
<comment type="caution">
    <text evidence="10">The sequence shown here is derived from an EMBL/GenBank/DDBJ whole genome shotgun (WGS) entry which is preliminary data.</text>
</comment>
<evidence type="ECO:0000259" key="9">
    <source>
        <dbReference type="Pfam" id="PF08263"/>
    </source>
</evidence>
<evidence type="ECO:0000313" key="11">
    <source>
        <dbReference type="Proteomes" id="UP000195402"/>
    </source>
</evidence>
<dbReference type="InterPro" id="IPR013210">
    <property type="entry name" value="LRR_N_plant-typ"/>
</dbReference>
<keyword evidence="5" id="KW-0677">Repeat</keyword>
<evidence type="ECO:0000256" key="7">
    <source>
        <dbReference type="ARBA" id="ARBA00023136"/>
    </source>
</evidence>
<evidence type="ECO:0000256" key="1">
    <source>
        <dbReference type="ARBA" id="ARBA00004479"/>
    </source>
</evidence>
<keyword evidence="2" id="KW-0433">Leucine-rich repeat</keyword>
<dbReference type="Pfam" id="PF08263">
    <property type="entry name" value="LRRNT_2"/>
    <property type="match status" value="1"/>
</dbReference>
<dbReference type="InParanoid" id="A0A200QUD0"/>
<keyword evidence="4" id="KW-0732">Signal</keyword>
<dbReference type="AlphaFoldDB" id="A0A200QUD0"/>
<proteinExistence type="predicted"/>
<dbReference type="Pfam" id="PF00560">
    <property type="entry name" value="LRR_1"/>
    <property type="match status" value="1"/>
</dbReference>
<evidence type="ECO:0000256" key="5">
    <source>
        <dbReference type="ARBA" id="ARBA00022737"/>
    </source>
</evidence>
<protein>
    <submittedName>
        <fullName evidence="10">Leucine-rich repeat</fullName>
    </submittedName>
</protein>
<dbReference type="EMBL" id="MVGT01001064">
    <property type="protein sequence ID" value="OVA14071.1"/>
    <property type="molecule type" value="Genomic_DNA"/>
</dbReference>
<keyword evidence="8" id="KW-0325">Glycoprotein</keyword>
<keyword evidence="11" id="KW-1185">Reference proteome</keyword>
<feature type="domain" description="Leucine-rich repeat-containing N-terminal plant-type" evidence="9">
    <location>
        <begin position="39"/>
        <end position="80"/>
    </location>
</feature>
<name>A0A200QUD0_MACCD</name>
<dbReference type="OrthoDB" id="1600340at2759"/>
<comment type="subcellular location">
    <subcellularLocation>
        <location evidence="1">Membrane</location>
        <topology evidence="1">Single-pass type I membrane protein</topology>
    </subcellularLocation>
</comment>
<keyword evidence="6" id="KW-1133">Transmembrane helix</keyword>
<accession>A0A200QUD0</accession>
<evidence type="ECO:0000256" key="4">
    <source>
        <dbReference type="ARBA" id="ARBA00022729"/>
    </source>
</evidence>
<dbReference type="InterPro" id="IPR001611">
    <property type="entry name" value="Leu-rich_rpt"/>
</dbReference>
<dbReference type="SUPFAM" id="SSF52058">
    <property type="entry name" value="L domain-like"/>
    <property type="match status" value="1"/>
</dbReference>
<dbReference type="Gene3D" id="3.80.10.10">
    <property type="entry name" value="Ribonuclease Inhibitor"/>
    <property type="match status" value="1"/>
</dbReference>